<feature type="region of interest" description="Disordered" evidence="1">
    <location>
        <begin position="49"/>
        <end position="73"/>
    </location>
</feature>
<dbReference type="AlphaFoldDB" id="A0A218WNK3"/>
<evidence type="ECO:0000256" key="1">
    <source>
        <dbReference type="SAM" id="MobiDB-lite"/>
    </source>
</evidence>
<name>A0A218WNK3_PUNGR</name>
<sequence length="73" mass="8414">MQSRVLPCCRHRIRQGSDHGLSRQKRPWVEDATVLTKWDLTRLRPWPEWAEKAMGGGSKKPKSDGRSKTSTCH</sequence>
<evidence type="ECO:0000313" key="2">
    <source>
        <dbReference type="EMBL" id="OWM74365.1"/>
    </source>
</evidence>
<comment type="caution">
    <text evidence="2">The sequence shown here is derived from an EMBL/GenBank/DDBJ whole genome shotgun (WGS) entry which is preliminary data.</text>
</comment>
<accession>A0A218WNK3</accession>
<organism evidence="2 3">
    <name type="scientific">Punica granatum</name>
    <name type="common">Pomegranate</name>
    <dbReference type="NCBI Taxonomy" id="22663"/>
    <lineage>
        <taxon>Eukaryota</taxon>
        <taxon>Viridiplantae</taxon>
        <taxon>Streptophyta</taxon>
        <taxon>Embryophyta</taxon>
        <taxon>Tracheophyta</taxon>
        <taxon>Spermatophyta</taxon>
        <taxon>Magnoliopsida</taxon>
        <taxon>eudicotyledons</taxon>
        <taxon>Gunneridae</taxon>
        <taxon>Pentapetalae</taxon>
        <taxon>rosids</taxon>
        <taxon>malvids</taxon>
        <taxon>Myrtales</taxon>
        <taxon>Lythraceae</taxon>
        <taxon>Punica</taxon>
    </lineage>
</organism>
<gene>
    <name evidence="2" type="ORF">CDL15_Pgr013269</name>
</gene>
<proteinExistence type="predicted"/>
<reference evidence="3" key="1">
    <citation type="journal article" date="2017" name="Plant J.">
        <title>The pomegranate (Punica granatum L.) genome and the genomics of punicalagin biosynthesis.</title>
        <authorList>
            <person name="Qin G."/>
            <person name="Xu C."/>
            <person name="Ming R."/>
            <person name="Tang H."/>
            <person name="Guyot R."/>
            <person name="Kramer E.M."/>
            <person name="Hu Y."/>
            <person name="Yi X."/>
            <person name="Qi Y."/>
            <person name="Xu X."/>
            <person name="Gao Z."/>
            <person name="Pan H."/>
            <person name="Jian J."/>
            <person name="Tian Y."/>
            <person name="Yue Z."/>
            <person name="Xu Y."/>
        </authorList>
    </citation>
    <scope>NUCLEOTIDE SEQUENCE [LARGE SCALE GENOMIC DNA]</scope>
    <source>
        <strain evidence="3">cv. Dabenzi</strain>
    </source>
</reference>
<evidence type="ECO:0000313" key="3">
    <source>
        <dbReference type="Proteomes" id="UP000197138"/>
    </source>
</evidence>
<dbReference type="EMBL" id="MTKT01003779">
    <property type="protein sequence ID" value="OWM74365.1"/>
    <property type="molecule type" value="Genomic_DNA"/>
</dbReference>
<protein>
    <submittedName>
        <fullName evidence="2">Uncharacterized protein</fullName>
    </submittedName>
</protein>
<dbReference type="Proteomes" id="UP000197138">
    <property type="component" value="Unassembled WGS sequence"/>
</dbReference>